<feature type="signal peptide" evidence="1">
    <location>
        <begin position="1"/>
        <end position="29"/>
    </location>
</feature>
<dbReference type="Proteomes" id="UP000183114">
    <property type="component" value="Unassembled WGS sequence"/>
</dbReference>
<name>A0A1H4S1L3_9PSED</name>
<sequence>MSAQRLSRIRYAMASILLLWAGACGAVDAVDVTGEISPAHAILASKSQVFHEKVLKRAAMGDGIGALDGGRQI</sequence>
<protein>
    <submittedName>
        <fullName evidence="2">Uncharacterized protein</fullName>
    </submittedName>
</protein>
<organism evidence="2 3">
    <name type="scientific">Pseudomonas frederiksbergensis</name>
    <dbReference type="NCBI Taxonomy" id="104087"/>
    <lineage>
        <taxon>Bacteria</taxon>
        <taxon>Pseudomonadati</taxon>
        <taxon>Pseudomonadota</taxon>
        <taxon>Gammaproteobacteria</taxon>
        <taxon>Pseudomonadales</taxon>
        <taxon>Pseudomonadaceae</taxon>
        <taxon>Pseudomonas</taxon>
    </lineage>
</organism>
<evidence type="ECO:0000313" key="3">
    <source>
        <dbReference type="Proteomes" id="UP000183114"/>
    </source>
</evidence>
<feature type="chain" id="PRO_5010190766" evidence="1">
    <location>
        <begin position="30"/>
        <end position="73"/>
    </location>
</feature>
<accession>A0A1H4S1L3</accession>
<evidence type="ECO:0000313" key="2">
    <source>
        <dbReference type="EMBL" id="SEC38009.1"/>
    </source>
</evidence>
<dbReference type="EMBL" id="FNTF01000002">
    <property type="protein sequence ID" value="SEC38009.1"/>
    <property type="molecule type" value="Genomic_DNA"/>
</dbReference>
<gene>
    <name evidence="2" type="ORF">SAMN04490185_1316</name>
</gene>
<evidence type="ECO:0000256" key="1">
    <source>
        <dbReference type="SAM" id="SignalP"/>
    </source>
</evidence>
<proteinExistence type="predicted"/>
<dbReference type="AlphaFoldDB" id="A0A1H4S1L3"/>
<dbReference type="PROSITE" id="PS51257">
    <property type="entry name" value="PROKAR_LIPOPROTEIN"/>
    <property type="match status" value="1"/>
</dbReference>
<keyword evidence="1" id="KW-0732">Signal</keyword>
<dbReference type="RefSeq" id="WP_235864987.1">
    <property type="nucleotide sequence ID" value="NZ_FNTF01000002.1"/>
</dbReference>
<reference evidence="2 3" key="1">
    <citation type="submission" date="2016-10" db="EMBL/GenBank/DDBJ databases">
        <authorList>
            <person name="de Groot N.N."/>
        </authorList>
    </citation>
    <scope>NUCLEOTIDE SEQUENCE [LARGE SCALE GENOMIC DNA]</scope>
    <source>
        <strain evidence="2 3">BS3655</strain>
    </source>
</reference>